<dbReference type="InterPro" id="IPR051533">
    <property type="entry name" value="WaaL-like"/>
</dbReference>
<comment type="subcellular location">
    <subcellularLocation>
        <location evidence="1">Membrane</location>
        <topology evidence="1">Multi-pass membrane protein</topology>
    </subcellularLocation>
</comment>
<feature type="transmembrane region" description="Helical" evidence="5">
    <location>
        <begin position="229"/>
        <end position="246"/>
    </location>
</feature>
<feature type="transmembrane region" description="Helical" evidence="5">
    <location>
        <begin position="172"/>
        <end position="193"/>
    </location>
</feature>
<feature type="transmembrane region" description="Helical" evidence="5">
    <location>
        <begin position="255"/>
        <end position="279"/>
    </location>
</feature>
<name>A0A1Y2L2P0_9PROT</name>
<dbReference type="InterPro" id="IPR007016">
    <property type="entry name" value="O-antigen_ligase-rel_domated"/>
</dbReference>
<organism evidence="7 8">
    <name type="scientific">Thalassospira mesophila</name>
    <dbReference type="NCBI Taxonomy" id="1293891"/>
    <lineage>
        <taxon>Bacteria</taxon>
        <taxon>Pseudomonadati</taxon>
        <taxon>Pseudomonadota</taxon>
        <taxon>Alphaproteobacteria</taxon>
        <taxon>Rhodospirillales</taxon>
        <taxon>Thalassospiraceae</taxon>
        <taxon>Thalassospira</taxon>
    </lineage>
</organism>
<evidence type="ECO:0000313" key="7">
    <source>
        <dbReference type="EMBL" id="OSQ39758.1"/>
    </source>
</evidence>
<evidence type="ECO:0000256" key="5">
    <source>
        <dbReference type="SAM" id="Phobius"/>
    </source>
</evidence>
<dbReference type="Pfam" id="PF04932">
    <property type="entry name" value="Wzy_C"/>
    <property type="match status" value="1"/>
</dbReference>
<dbReference type="EMBL" id="JFKA01000002">
    <property type="protein sequence ID" value="OSQ39758.1"/>
    <property type="molecule type" value="Genomic_DNA"/>
</dbReference>
<dbReference type="PANTHER" id="PTHR37422:SF13">
    <property type="entry name" value="LIPOPOLYSACCHARIDE BIOSYNTHESIS PROTEIN PA4999-RELATED"/>
    <property type="match status" value="1"/>
</dbReference>
<dbReference type="PANTHER" id="PTHR37422">
    <property type="entry name" value="TEICHURONIC ACID BIOSYNTHESIS PROTEIN TUAE"/>
    <property type="match status" value="1"/>
</dbReference>
<evidence type="ECO:0000256" key="4">
    <source>
        <dbReference type="ARBA" id="ARBA00023136"/>
    </source>
</evidence>
<evidence type="ECO:0000256" key="1">
    <source>
        <dbReference type="ARBA" id="ARBA00004141"/>
    </source>
</evidence>
<reference evidence="7 8" key="1">
    <citation type="submission" date="2014-03" db="EMBL/GenBank/DDBJ databases">
        <title>The draft genome sequence of Thalassospira mesophila JCM 18969.</title>
        <authorList>
            <person name="Lai Q."/>
            <person name="Shao Z."/>
        </authorList>
    </citation>
    <scope>NUCLEOTIDE SEQUENCE [LARGE SCALE GENOMIC DNA]</scope>
    <source>
        <strain evidence="7 8">JCM 18969</strain>
    </source>
</reference>
<evidence type="ECO:0000256" key="2">
    <source>
        <dbReference type="ARBA" id="ARBA00022692"/>
    </source>
</evidence>
<dbReference type="AlphaFoldDB" id="A0A1Y2L2P0"/>
<accession>A0A1Y2L2P0</accession>
<feature type="transmembrane region" description="Helical" evidence="5">
    <location>
        <begin position="58"/>
        <end position="81"/>
    </location>
</feature>
<protein>
    <recommendedName>
        <fullName evidence="6">O-antigen ligase-related domain-containing protein</fullName>
    </recommendedName>
</protein>
<keyword evidence="4 5" id="KW-0472">Membrane</keyword>
<proteinExistence type="predicted"/>
<evidence type="ECO:0000313" key="8">
    <source>
        <dbReference type="Proteomes" id="UP000193391"/>
    </source>
</evidence>
<feature type="transmembrane region" description="Helical" evidence="5">
    <location>
        <begin position="27"/>
        <end position="46"/>
    </location>
</feature>
<dbReference type="RefSeq" id="WP_085580940.1">
    <property type="nucleotide sequence ID" value="NZ_JFKA01000002.1"/>
</dbReference>
<feature type="transmembrane region" description="Helical" evidence="5">
    <location>
        <begin position="131"/>
        <end position="152"/>
    </location>
</feature>
<evidence type="ECO:0000259" key="6">
    <source>
        <dbReference type="Pfam" id="PF04932"/>
    </source>
</evidence>
<feature type="transmembrane region" description="Helical" evidence="5">
    <location>
        <begin position="342"/>
        <end position="365"/>
    </location>
</feature>
<dbReference type="GO" id="GO:0016020">
    <property type="term" value="C:membrane"/>
    <property type="evidence" value="ECO:0007669"/>
    <property type="project" value="UniProtKB-SubCell"/>
</dbReference>
<feature type="transmembrane region" description="Helical" evidence="5">
    <location>
        <begin position="101"/>
        <end position="119"/>
    </location>
</feature>
<feature type="transmembrane region" description="Helical" evidence="5">
    <location>
        <begin position="205"/>
        <end position="223"/>
    </location>
</feature>
<keyword evidence="3 5" id="KW-1133">Transmembrane helix</keyword>
<dbReference type="STRING" id="1293891.TMES_07350"/>
<feature type="transmembrane region" description="Helical" evidence="5">
    <location>
        <begin position="377"/>
        <end position="394"/>
    </location>
</feature>
<keyword evidence="8" id="KW-1185">Reference proteome</keyword>
<feature type="domain" description="O-antigen ligase-related" evidence="6">
    <location>
        <begin position="214"/>
        <end position="353"/>
    </location>
</feature>
<keyword evidence="2 5" id="KW-0812">Transmembrane</keyword>
<dbReference type="OrthoDB" id="4391260at2"/>
<sequence>MTTALTRRVLIFELIIAPLLLGGARPWAMALLALLVAIALVGQIIHQRKSPECGFSNAMRGICLAGGIACVWLALQTLPIWPSSLTLPFQTTSLALAPARTPDAVLYGMWLGAIVMLGATQNDLKNQLAVICRALVASAVLQAAIAFVLFAIDAPGTLWFVKTAHINDFTGTFANRNAFCALMAAGFFACLYLWQRPTGTLRDKLDRHGGWLALAILLFLSALASHSRAGILALIMGSLIFIWLAIPGRNRAKTLALLATVIVMTGAVFATPALTARFAQLARRDWLQRDDVWQSAITAIMHRPLTGYGPDGIAAALQYFASPGLNTQARWASSHNLWLDGLLVLGVPVFLLISGLVGYVLISALRDLAEQAKTRPQFALVMAVLTAFLVQSLFDGIATMPAVILPVAIMVGLVIHPYQTAHAPASSPQPATSRPAA</sequence>
<evidence type="ECO:0000256" key="3">
    <source>
        <dbReference type="ARBA" id="ARBA00022989"/>
    </source>
</evidence>
<gene>
    <name evidence="7" type="ORF">TMES_07350</name>
</gene>
<comment type="caution">
    <text evidence="7">The sequence shown here is derived from an EMBL/GenBank/DDBJ whole genome shotgun (WGS) entry which is preliminary data.</text>
</comment>
<dbReference type="Proteomes" id="UP000193391">
    <property type="component" value="Unassembled WGS sequence"/>
</dbReference>